<reference evidence="3" key="1">
    <citation type="submission" date="2021-05" db="EMBL/GenBank/DDBJ databases">
        <title>The genome of the haptophyte Pavlova lutheri (Diacronema luteri, Pavlovales) - a model for lipid biosynthesis in eukaryotic algae.</title>
        <authorList>
            <person name="Hulatt C.J."/>
            <person name="Posewitz M.C."/>
        </authorList>
    </citation>
    <scope>NUCLEOTIDE SEQUENCE</scope>
    <source>
        <strain evidence="3">NIVA-4/92</strain>
    </source>
</reference>
<proteinExistence type="predicted"/>
<evidence type="ECO:0000256" key="1">
    <source>
        <dbReference type="SAM" id="Coils"/>
    </source>
</evidence>
<dbReference type="Gene3D" id="1.25.10.10">
    <property type="entry name" value="Leucine-rich Repeat Variant"/>
    <property type="match status" value="1"/>
</dbReference>
<protein>
    <recommendedName>
        <fullName evidence="5">Vesicle tethering protein Uso1/P115-like head domain-containing protein</fullName>
    </recommendedName>
</protein>
<dbReference type="GO" id="GO:0048211">
    <property type="term" value="P:Golgi vesicle docking"/>
    <property type="evidence" value="ECO:0007669"/>
    <property type="project" value="TreeGrafter"/>
</dbReference>
<dbReference type="AlphaFoldDB" id="A0A8J5XX36"/>
<evidence type="ECO:0000313" key="4">
    <source>
        <dbReference type="Proteomes" id="UP000751190"/>
    </source>
</evidence>
<gene>
    <name evidence="3" type="ORF">KFE25_006000</name>
</gene>
<dbReference type="Proteomes" id="UP000751190">
    <property type="component" value="Unassembled WGS sequence"/>
</dbReference>
<dbReference type="OMA" id="DTINDDW"/>
<evidence type="ECO:0008006" key="5">
    <source>
        <dbReference type="Google" id="ProtNLM"/>
    </source>
</evidence>
<dbReference type="PANTHER" id="PTHR10013:SF0">
    <property type="entry name" value="GENERAL VESICULAR TRANSPORT FACTOR P115"/>
    <property type="match status" value="1"/>
</dbReference>
<dbReference type="GO" id="GO:0005783">
    <property type="term" value="C:endoplasmic reticulum"/>
    <property type="evidence" value="ECO:0007669"/>
    <property type="project" value="TreeGrafter"/>
</dbReference>
<organism evidence="3 4">
    <name type="scientific">Diacronema lutheri</name>
    <name type="common">Unicellular marine alga</name>
    <name type="synonym">Monochrysis lutheri</name>
    <dbReference type="NCBI Taxonomy" id="2081491"/>
    <lineage>
        <taxon>Eukaryota</taxon>
        <taxon>Haptista</taxon>
        <taxon>Haptophyta</taxon>
        <taxon>Pavlovophyceae</taxon>
        <taxon>Pavlovales</taxon>
        <taxon>Pavlovaceae</taxon>
        <taxon>Diacronema</taxon>
    </lineage>
</organism>
<dbReference type="EMBL" id="JAGTXO010000002">
    <property type="protein sequence ID" value="KAG8469545.1"/>
    <property type="molecule type" value="Genomic_DNA"/>
</dbReference>
<dbReference type="GO" id="GO:0006886">
    <property type="term" value="P:intracellular protein transport"/>
    <property type="evidence" value="ECO:0007669"/>
    <property type="project" value="TreeGrafter"/>
</dbReference>
<dbReference type="InterPro" id="IPR016024">
    <property type="entry name" value="ARM-type_fold"/>
</dbReference>
<evidence type="ECO:0000256" key="2">
    <source>
        <dbReference type="SAM" id="MobiDB-lite"/>
    </source>
</evidence>
<dbReference type="OrthoDB" id="198977at2759"/>
<dbReference type="GO" id="GO:0005795">
    <property type="term" value="C:Golgi stack"/>
    <property type="evidence" value="ECO:0007669"/>
    <property type="project" value="TreeGrafter"/>
</dbReference>
<dbReference type="GO" id="GO:0006888">
    <property type="term" value="P:endoplasmic reticulum to Golgi vesicle-mediated transport"/>
    <property type="evidence" value="ECO:0007669"/>
    <property type="project" value="TreeGrafter"/>
</dbReference>
<name>A0A8J5XX36_DIALT</name>
<dbReference type="GO" id="GO:0061025">
    <property type="term" value="P:membrane fusion"/>
    <property type="evidence" value="ECO:0007669"/>
    <property type="project" value="TreeGrafter"/>
</dbReference>
<feature type="coiled-coil region" evidence="1">
    <location>
        <begin position="1080"/>
        <end position="1142"/>
    </location>
</feature>
<comment type="caution">
    <text evidence="3">The sequence shown here is derived from an EMBL/GenBank/DDBJ whole genome shotgun (WGS) entry which is preliminary data.</text>
</comment>
<keyword evidence="4" id="KW-1185">Reference proteome</keyword>
<feature type="coiled-coil region" evidence="1">
    <location>
        <begin position="991"/>
        <end position="1025"/>
    </location>
</feature>
<keyword evidence="1" id="KW-0175">Coiled coil</keyword>
<accession>A0A8J5XX36</accession>
<dbReference type="InterPro" id="IPR024095">
    <property type="entry name" value="Vesicle_P115"/>
</dbReference>
<dbReference type="GO" id="GO:0012507">
    <property type="term" value="C:ER to Golgi transport vesicle membrane"/>
    <property type="evidence" value="ECO:0007669"/>
    <property type="project" value="TreeGrafter"/>
</dbReference>
<sequence length="1221" mass="123112">MMAGGAEPSLEQRASRLFDRLETAPQPEDRRQALDALSAMVSEHAVRLSGAEAVGVLLRALADADDVEMKRDVLDVLVDLLDPKVPSSDLAAAAAKAAHNLDAVLEDPSAIVAILGCLELEDQRLRYNAIQLMLVVLAAERGRVQGFLLSNPMGAAAATDLLSDRREVVRNHALLLLAELTKGSTEIGRFVAFQGAFDRLLEIVEEEAEEGGSIILHDALALIATLLVRNPATQRLFAETGGVQKLLPFLSSDTTDAATAKFAPKQLTGSQVRVCEVLSALVDEPLAASDGAPLALDGSARACRALLGSAGIVAALAQLATSATTATEPALRSAAMRALCGAIRAHEPNQQLLLGLHVAIPPARTESAPLRLLNLGLRASTRAAAEPPLRVLRALLDGSAHAQLHLAASLAPVPTGLSAGAPTAAGGAAGAAGGGVGGVLAPSFCRTLALVLVGGAAPSATQAQLAAAVIASLVRGNKDVKELLMRMPVEPSLDDTATAQPHGAARVDGAEGALPTAASAGMLGRICARVLAVARPAAESADDAELDMPRAAHALALLRSMADFADGSARAVALILGWPALLPALVDIAAGGVASEQPALAGADADTAAAAPARASRPPLPLAANADAAMHIRGAAATVLGRCLLHTDDEKGPISARALLELLHRRLGLDSLLESLERVRTSPQLVAASRASGAPGGASARAPFPSAADAEQIDAVILPCVGPLPLFSAADAAALSATRDGVQDAILQLYAAAASPLPGAPAQPAKPHEHSVEPPAAAPALEAERAEGGVPGNGAAADADAAQRGDAARMDGPATVGVEGLPRVHAAESGLPGTDGACDQLALSYKQLIREQDEQLSAAREAVARAAAAQDDATTAAALHFADARRSLIGVRALRDALDDSDAELTAALAARGARAPDGAMGAASREAAAVSSASASAQASVAVAEAAVATDSEQLLPTDSECLRADEADSEAASAVARAEAVAASAVARAALLDAALAEARETAARLRADAASADAQLAAERARLEAARGAGSAAAEHAAGAAASRTHGEDARAQMLAAQLAADVEAADQRCVAANASASEHARRAEQAEIELEAARAAKAAALDDAASARARAGSLAAQLDEARALADAASREAERARSEAAAIGARLAEAAAAQAATERALSAKAEALEALAAEHEECLCCLAEQDMHCTALQEQLALHGLSAPFPATPGETPTLSVS</sequence>
<dbReference type="InterPro" id="IPR011989">
    <property type="entry name" value="ARM-like"/>
</dbReference>
<dbReference type="PANTHER" id="PTHR10013">
    <property type="entry name" value="GENERAL VESICULAR TRANSPORT FACTOR P115"/>
    <property type="match status" value="1"/>
</dbReference>
<evidence type="ECO:0000313" key="3">
    <source>
        <dbReference type="EMBL" id="KAG8469545.1"/>
    </source>
</evidence>
<dbReference type="SUPFAM" id="SSF48371">
    <property type="entry name" value="ARM repeat"/>
    <property type="match status" value="1"/>
</dbReference>
<feature type="region of interest" description="Disordered" evidence="2">
    <location>
        <begin position="787"/>
        <end position="811"/>
    </location>
</feature>